<evidence type="ECO:0000256" key="2">
    <source>
        <dbReference type="ARBA" id="ARBA00022857"/>
    </source>
</evidence>
<keyword evidence="2" id="KW-0521">NADP</keyword>
<evidence type="ECO:0000313" key="5">
    <source>
        <dbReference type="Proteomes" id="UP001600888"/>
    </source>
</evidence>
<organism evidence="4 5">
    <name type="scientific">Diaporthe vaccinii</name>
    <dbReference type="NCBI Taxonomy" id="105482"/>
    <lineage>
        <taxon>Eukaryota</taxon>
        <taxon>Fungi</taxon>
        <taxon>Dikarya</taxon>
        <taxon>Ascomycota</taxon>
        <taxon>Pezizomycotina</taxon>
        <taxon>Sordariomycetes</taxon>
        <taxon>Sordariomycetidae</taxon>
        <taxon>Diaporthales</taxon>
        <taxon>Diaporthaceae</taxon>
        <taxon>Diaporthe</taxon>
        <taxon>Diaporthe eres species complex</taxon>
    </lineage>
</organism>
<dbReference type="PANTHER" id="PTHR43669:SF3">
    <property type="entry name" value="ALCOHOL DEHYDROGENASE, PUTATIVE (AFU_ORTHOLOGUE AFUA_3G03445)-RELATED"/>
    <property type="match status" value="1"/>
</dbReference>
<name>A0ABR4EQW6_9PEZI</name>
<reference evidence="4 5" key="1">
    <citation type="submission" date="2024-03" db="EMBL/GenBank/DDBJ databases">
        <title>A high-quality draft genome sequence of Diaporthe vaccinii, a causative agent of upright dieback and viscid rot disease in cranberry plants.</title>
        <authorList>
            <person name="Sarrasin M."/>
            <person name="Lang B.F."/>
            <person name="Burger G."/>
        </authorList>
    </citation>
    <scope>NUCLEOTIDE SEQUENCE [LARGE SCALE GENOMIC DNA]</scope>
    <source>
        <strain evidence="4 5">IS7</strain>
    </source>
</reference>
<dbReference type="InterPro" id="IPR002347">
    <property type="entry name" value="SDR_fam"/>
</dbReference>
<proteinExistence type="inferred from homology"/>
<dbReference type="PANTHER" id="PTHR43669">
    <property type="entry name" value="5-KETO-D-GLUCONATE 5-REDUCTASE"/>
    <property type="match status" value="1"/>
</dbReference>
<gene>
    <name evidence="4" type="ORF">FJTKL_08770</name>
</gene>
<dbReference type="PRINTS" id="PR00081">
    <property type="entry name" value="GDHRDH"/>
</dbReference>
<protein>
    <recommendedName>
        <fullName evidence="6">15-hydroxyprostaglandin dehydrogenase</fullName>
    </recommendedName>
</protein>
<dbReference type="SUPFAM" id="SSF51735">
    <property type="entry name" value="NAD(P)-binding Rossmann-fold domains"/>
    <property type="match status" value="1"/>
</dbReference>
<evidence type="ECO:0000313" key="4">
    <source>
        <dbReference type="EMBL" id="KAL2284681.1"/>
    </source>
</evidence>
<accession>A0ABR4EQW6</accession>
<dbReference type="Gene3D" id="3.40.50.720">
    <property type="entry name" value="NAD(P)-binding Rossmann-like Domain"/>
    <property type="match status" value="1"/>
</dbReference>
<comment type="similarity">
    <text evidence="1">Belongs to the short-chain dehydrogenases/reductases (SDR) family.</text>
</comment>
<dbReference type="Proteomes" id="UP001600888">
    <property type="component" value="Unassembled WGS sequence"/>
</dbReference>
<dbReference type="EMBL" id="JBAWTH010000035">
    <property type="protein sequence ID" value="KAL2284681.1"/>
    <property type="molecule type" value="Genomic_DNA"/>
</dbReference>
<sequence>MGSKAPAERKVVVITGSTSGIGQDLAERLHPQGYNVVVSGRRSKEGEAIASQLDPSGETAIFAQCDVVSYESQANLFKTAWDKWNRLDAFIANAGSVDRGSRYNLSRRSAAVDDVPPEPDLSCTDVDVKGVIYGTELAVHYMRHNPEQARGGKIIVTGSAAAIYPMINFPEYSTAKAAALQFARVMAPVLALEGITINNVLPNGYDTDIMPGFKEAYLDEHLTKKECIMTAFEVFLDDVAGEKTGQAIETAYESHYYHEVPPGKSGKVNERVVKVYEPWFEILHGARSGLPGAIKEPLRKLSK</sequence>
<dbReference type="Pfam" id="PF00106">
    <property type="entry name" value="adh_short"/>
    <property type="match status" value="1"/>
</dbReference>
<dbReference type="InterPro" id="IPR020904">
    <property type="entry name" value="Sc_DH/Rdtase_CS"/>
</dbReference>
<keyword evidence="5" id="KW-1185">Reference proteome</keyword>
<comment type="caution">
    <text evidence="4">The sequence shown here is derived from an EMBL/GenBank/DDBJ whole genome shotgun (WGS) entry which is preliminary data.</text>
</comment>
<dbReference type="InterPro" id="IPR036291">
    <property type="entry name" value="NAD(P)-bd_dom_sf"/>
</dbReference>
<evidence type="ECO:0000256" key="1">
    <source>
        <dbReference type="ARBA" id="ARBA00006484"/>
    </source>
</evidence>
<dbReference type="PROSITE" id="PS00061">
    <property type="entry name" value="ADH_SHORT"/>
    <property type="match status" value="1"/>
</dbReference>
<evidence type="ECO:0000256" key="3">
    <source>
        <dbReference type="ARBA" id="ARBA00023002"/>
    </source>
</evidence>
<evidence type="ECO:0008006" key="6">
    <source>
        <dbReference type="Google" id="ProtNLM"/>
    </source>
</evidence>
<keyword evidence="3" id="KW-0560">Oxidoreductase</keyword>